<dbReference type="PANTHER" id="PTHR39084:SF1">
    <property type="entry name" value="DUF4010 DOMAIN-CONTAINING PROTEIN"/>
    <property type="match status" value="1"/>
</dbReference>
<name>A0A3B0Z9Z6_9ZZZZ</name>
<reference evidence="3" key="1">
    <citation type="submission" date="2018-06" db="EMBL/GenBank/DDBJ databases">
        <authorList>
            <person name="Zhirakovskaya E."/>
        </authorList>
    </citation>
    <scope>NUCLEOTIDE SEQUENCE</scope>
</reference>
<proteinExistence type="predicted"/>
<evidence type="ECO:0000256" key="1">
    <source>
        <dbReference type="SAM" id="Phobius"/>
    </source>
</evidence>
<feature type="transmembrane region" description="Helical" evidence="1">
    <location>
        <begin position="23"/>
        <end position="40"/>
    </location>
</feature>
<evidence type="ECO:0000313" key="3">
    <source>
        <dbReference type="EMBL" id="VAW77496.1"/>
    </source>
</evidence>
<dbReference type="Pfam" id="PF13194">
    <property type="entry name" value="DUF4010"/>
    <property type="match status" value="1"/>
</dbReference>
<accession>A0A3B0Z9Z6</accession>
<keyword evidence="1" id="KW-1133">Transmembrane helix</keyword>
<keyword evidence="1" id="KW-0472">Membrane</keyword>
<dbReference type="InterPro" id="IPR025105">
    <property type="entry name" value="DUF4010"/>
</dbReference>
<dbReference type="PANTHER" id="PTHR39084">
    <property type="entry name" value="MEMBRANE PROTEIN-RELATED"/>
    <property type="match status" value="1"/>
</dbReference>
<feature type="domain" description="DUF4010" evidence="2">
    <location>
        <begin position="9"/>
        <end position="107"/>
    </location>
</feature>
<feature type="transmembrane region" description="Helical" evidence="1">
    <location>
        <begin position="116"/>
        <end position="137"/>
    </location>
</feature>
<feature type="transmembrane region" description="Helical" evidence="1">
    <location>
        <begin position="84"/>
        <end position="104"/>
    </location>
</feature>
<organism evidence="3">
    <name type="scientific">hydrothermal vent metagenome</name>
    <dbReference type="NCBI Taxonomy" id="652676"/>
    <lineage>
        <taxon>unclassified sequences</taxon>
        <taxon>metagenomes</taxon>
        <taxon>ecological metagenomes</taxon>
    </lineage>
</organism>
<feature type="transmembrane region" description="Helical" evidence="1">
    <location>
        <begin position="52"/>
        <end position="72"/>
    </location>
</feature>
<dbReference type="AlphaFoldDB" id="A0A3B0Z9Z6"/>
<protein>
    <recommendedName>
        <fullName evidence="2">DUF4010 domain-containing protein</fullName>
    </recommendedName>
</protein>
<keyword evidence="1" id="KW-0812">Transmembrane</keyword>
<gene>
    <name evidence="3" type="ORF">MNBD_GAMMA13-22</name>
</gene>
<evidence type="ECO:0000259" key="2">
    <source>
        <dbReference type="Pfam" id="PF13194"/>
    </source>
</evidence>
<sequence>MDCSASANNEGTPDLGRTNPLELGIALLFALLFVIMMVITQQVIAYFGKAGLALLSFGVGFTDIDPFVLSILSGHYEAINLQQLAGAIVIAAGSNNLLKGIYAVSLGGQKNSGKVSILLIALGILTIGYGLALSHLAV</sequence>
<dbReference type="EMBL" id="UOFK01000119">
    <property type="protein sequence ID" value="VAW77496.1"/>
    <property type="molecule type" value="Genomic_DNA"/>
</dbReference>